<dbReference type="STRING" id="1890683.A0A427YKF4"/>
<sequence>MPRSAASIEKSKALEIRVHPEGRHLVSGQMDEPFFWLADTAWELFHRLDEAEAKLYLDKRAAQGFNVVFVVVFAEHGGCTLPSRAGHWPFLPLDPSSETYQPNVFRPNPAYFDFIDWVVDYAATVGIRIALQPVWGNYVAGVYHRIEHWFDDAEAAYSFGHFCANRSELKPLLRYPYLPWLNGGDVVRHWFDDAAFNARVGLPVKEPHIAVKDYDPIFEAFAEGITAGEAAYRGDGSKPFIAFHPAARWLPDTPKAISSHMFPKSKWLTIDGIQSGHAVRNTFIQPKDETYGKLNTFTAQNSVDVVREMYETSGKDGSLRPVIDLEPHYESTHYSFKPEEPFWKASNIRQGAWQAMFAGAAGLTYGVNSVWQMNNLASTSHPPINHHTASEFNWFDELDLPGARMVSLVRTWFLARPTFFSRTPDQSFILSDTFDRDTPEDDVEGKDAKLIAGTRCRQGKWLAVYSPEGAPFELDLSVLPGHKATANWFNPRNGVTTPAEPVDLNSGAVSVTPPSTGSYEHDWVYYLETTSVHI</sequence>
<dbReference type="SUPFAM" id="SSF51445">
    <property type="entry name" value="(Trans)glycosidases"/>
    <property type="match status" value="1"/>
</dbReference>
<evidence type="ECO:0008006" key="5">
    <source>
        <dbReference type="Google" id="ProtNLM"/>
    </source>
</evidence>
<protein>
    <recommendedName>
        <fullName evidence="5">DUF4038 domain-containing protein</fullName>
    </recommendedName>
</protein>
<dbReference type="Pfam" id="PF13204">
    <property type="entry name" value="Apiosidase"/>
    <property type="match status" value="1"/>
</dbReference>
<dbReference type="AlphaFoldDB" id="A0A427YKF4"/>
<comment type="caution">
    <text evidence="3">The sequence shown here is derived from an EMBL/GenBank/DDBJ whole genome shotgun (WGS) entry which is preliminary data.</text>
</comment>
<name>A0A427YKF4_9TREE</name>
<dbReference type="PANTHER" id="PTHR37836:SF2">
    <property type="entry name" value="DUF4038 DOMAIN-CONTAINING PROTEIN"/>
    <property type="match status" value="1"/>
</dbReference>
<accession>A0A427YKF4</accession>
<dbReference type="InterPro" id="IPR024749">
    <property type="entry name" value="Collagen-bd_put"/>
</dbReference>
<dbReference type="OrthoDB" id="2581507at2759"/>
<proteinExistence type="predicted"/>
<feature type="domain" description="Putative collagen-binding" evidence="1">
    <location>
        <begin position="445"/>
        <end position="527"/>
    </location>
</feature>
<feature type="domain" description="Apiosidase-like catalytic" evidence="2">
    <location>
        <begin position="21"/>
        <end position="418"/>
    </location>
</feature>
<dbReference type="InterPro" id="IPR017853">
    <property type="entry name" value="GH"/>
</dbReference>
<evidence type="ECO:0000259" key="2">
    <source>
        <dbReference type="Pfam" id="PF13204"/>
    </source>
</evidence>
<organism evidence="3 4">
    <name type="scientific">Saitozyma podzolica</name>
    <dbReference type="NCBI Taxonomy" id="1890683"/>
    <lineage>
        <taxon>Eukaryota</taxon>
        <taxon>Fungi</taxon>
        <taxon>Dikarya</taxon>
        <taxon>Basidiomycota</taxon>
        <taxon>Agaricomycotina</taxon>
        <taxon>Tremellomycetes</taxon>
        <taxon>Tremellales</taxon>
        <taxon>Trimorphomycetaceae</taxon>
        <taxon>Saitozyma</taxon>
    </lineage>
</organism>
<dbReference type="Proteomes" id="UP000279259">
    <property type="component" value="Unassembled WGS sequence"/>
</dbReference>
<dbReference type="EMBL" id="RSCD01000008">
    <property type="protein sequence ID" value="RSH91583.1"/>
    <property type="molecule type" value="Genomic_DNA"/>
</dbReference>
<dbReference type="Pfam" id="PF12904">
    <property type="entry name" value="Collagen_bind_2"/>
    <property type="match status" value="1"/>
</dbReference>
<dbReference type="PANTHER" id="PTHR37836">
    <property type="entry name" value="LMO1036 PROTEIN"/>
    <property type="match status" value="1"/>
</dbReference>
<evidence type="ECO:0000259" key="1">
    <source>
        <dbReference type="Pfam" id="PF12904"/>
    </source>
</evidence>
<keyword evidence="4" id="KW-1185">Reference proteome</keyword>
<dbReference type="InterPro" id="IPR025277">
    <property type="entry name" value="Apiosidase-like_cat_dom"/>
</dbReference>
<evidence type="ECO:0000313" key="4">
    <source>
        <dbReference type="Proteomes" id="UP000279259"/>
    </source>
</evidence>
<evidence type="ECO:0000313" key="3">
    <source>
        <dbReference type="EMBL" id="RSH91583.1"/>
    </source>
</evidence>
<reference evidence="3 4" key="1">
    <citation type="submission" date="2018-11" db="EMBL/GenBank/DDBJ databases">
        <title>Genome sequence of Saitozyma podzolica DSM 27192.</title>
        <authorList>
            <person name="Aliyu H."/>
            <person name="Gorte O."/>
            <person name="Ochsenreither K."/>
        </authorList>
    </citation>
    <scope>NUCLEOTIDE SEQUENCE [LARGE SCALE GENOMIC DNA]</scope>
    <source>
        <strain evidence="3 4">DSM 27192</strain>
    </source>
</reference>
<dbReference type="Gene3D" id="3.20.20.80">
    <property type="entry name" value="Glycosidases"/>
    <property type="match status" value="1"/>
</dbReference>
<gene>
    <name evidence="3" type="ORF">EHS25_009882</name>
</gene>